<protein>
    <recommendedName>
        <fullName evidence="6">Penicillin-binding protein 1A</fullName>
        <ecNumber evidence="24">2.4.99.28</ecNumber>
        <ecNumber evidence="5">3.4.16.4</ecNumber>
    </recommendedName>
</protein>
<dbReference type="InterPro" id="IPR001264">
    <property type="entry name" value="Glyco_trans_51"/>
</dbReference>
<evidence type="ECO:0000259" key="30">
    <source>
        <dbReference type="Pfam" id="PF17092"/>
    </source>
</evidence>
<keyword evidence="14" id="KW-0378">Hydrolase</keyword>
<dbReference type="InterPro" id="IPR012338">
    <property type="entry name" value="Beta-lactam/transpept-like"/>
</dbReference>
<evidence type="ECO:0000256" key="5">
    <source>
        <dbReference type="ARBA" id="ARBA00012448"/>
    </source>
</evidence>
<comment type="catalytic activity">
    <reaction evidence="23">
        <text>Preferential cleavage: (Ac)2-L-Lys-D-Ala-|-D-Ala. Also transpeptidation of peptidyl-alanyl moieties that are N-acyl substituents of D-alanine.</text>
        <dbReference type="EC" id="3.4.16.4"/>
    </reaction>
</comment>
<dbReference type="InterPro" id="IPR001460">
    <property type="entry name" value="PCN-bd_Tpept"/>
</dbReference>
<evidence type="ECO:0000256" key="15">
    <source>
        <dbReference type="ARBA" id="ARBA00022960"/>
    </source>
</evidence>
<keyword evidence="7" id="KW-1003">Cell membrane</keyword>
<dbReference type="SUPFAM" id="SSF53955">
    <property type="entry name" value="Lysozyme-like"/>
    <property type="match status" value="1"/>
</dbReference>
<dbReference type="InterPro" id="IPR031376">
    <property type="entry name" value="PCB_OB"/>
</dbReference>
<keyword evidence="19 27" id="KW-0472">Membrane</keyword>
<comment type="similarity">
    <text evidence="4">In the N-terminal section; belongs to the glycosyltransferase 51 family.</text>
</comment>
<keyword evidence="22" id="KW-0961">Cell wall biogenesis/degradation</keyword>
<reference evidence="32" key="1">
    <citation type="journal article" date="2019" name="Int. J. Syst. Evol. Microbiol.">
        <title>The Global Catalogue of Microorganisms (GCM) 10K type strain sequencing project: providing services to taxonomists for standard genome sequencing and annotation.</title>
        <authorList>
            <consortium name="The Broad Institute Genomics Platform"/>
            <consortium name="The Broad Institute Genome Sequencing Center for Infectious Disease"/>
            <person name="Wu L."/>
            <person name="Ma J."/>
        </authorList>
    </citation>
    <scope>NUCLEOTIDE SEQUENCE [LARGE SCALE GENOMIC DNA]</scope>
    <source>
        <strain evidence="32">CCM 7327</strain>
    </source>
</reference>
<gene>
    <name evidence="31" type="ORF">GCM10019071_13760</name>
</gene>
<dbReference type="EC" id="3.4.16.4" evidence="5"/>
<dbReference type="Gene3D" id="3.40.710.10">
    <property type="entry name" value="DD-peptidase/beta-lactamase superfamily"/>
    <property type="match status" value="1"/>
</dbReference>
<keyword evidence="13 27" id="KW-0812">Transmembrane</keyword>
<keyword evidence="18 27" id="KW-1133">Transmembrane helix</keyword>
<evidence type="ECO:0000256" key="19">
    <source>
        <dbReference type="ARBA" id="ARBA00023136"/>
    </source>
</evidence>
<comment type="catalytic activity">
    <reaction evidence="25">
        <text>[GlcNAc-(1-&gt;4)-Mur2Ac(oyl-L-Ala-gamma-D-Glu-L-Lys-D-Ala-D-Ala)](n)-di-trans,octa-cis-undecaprenyl diphosphate + beta-D-GlcNAc-(1-&gt;4)-Mur2Ac(oyl-L-Ala-gamma-D-Glu-L-Lys-D-Ala-D-Ala)-di-trans,octa-cis-undecaprenyl diphosphate = [GlcNAc-(1-&gt;4)-Mur2Ac(oyl-L-Ala-gamma-D-Glu-L-Lys-D-Ala-D-Ala)](n+1)-di-trans,octa-cis-undecaprenyl diphosphate + di-trans,octa-cis-undecaprenyl diphosphate + H(+)</text>
        <dbReference type="Rhea" id="RHEA:23708"/>
        <dbReference type="Rhea" id="RHEA-COMP:9602"/>
        <dbReference type="Rhea" id="RHEA-COMP:9603"/>
        <dbReference type="ChEBI" id="CHEBI:15378"/>
        <dbReference type="ChEBI" id="CHEBI:58405"/>
        <dbReference type="ChEBI" id="CHEBI:60033"/>
        <dbReference type="ChEBI" id="CHEBI:78435"/>
        <dbReference type="EC" id="2.4.99.28"/>
    </reaction>
</comment>
<evidence type="ECO:0000256" key="7">
    <source>
        <dbReference type="ARBA" id="ARBA00022475"/>
    </source>
</evidence>
<evidence type="ECO:0000256" key="20">
    <source>
        <dbReference type="ARBA" id="ARBA00023251"/>
    </source>
</evidence>
<keyword evidence="9" id="KW-0121">Carboxypeptidase</keyword>
<dbReference type="EMBL" id="BMDU01000002">
    <property type="protein sequence ID" value="GFZ85704.1"/>
    <property type="molecule type" value="Genomic_DNA"/>
</dbReference>
<comment type="subcellular location">
    <subcellularLocation>
        <location evidence="1">Cell inner membrane</location>
        <topology evidence="1">Single-pass type II membrane protein</topology>
    </subcellularLocation>
</comment>
<evidence type="ECO:0000256" key="12">
    <source>
        <dbReference type="ARBA" id="ARBA00022679"/>
    </source>
</evidence>
<dbReference type="InterPro" id="IPR050396">
    <property type="entry name" value="Glycosyltr_51/Transpeptidase"/>
</dbReference>
<evidence type="ECO:0000256" key="8">
    <source>
        <dbReference type="ARBA" id="ARBA00022519"/>
    </source>
</evidence>
<comment type="caution">
    <text evidence="31">The sequence shown here is derived from an EMBL/GenBank/DDBJ whole genome shotgun (WGS) entry which is preliminary data.</text>
</comment>
<evidence type="ECO:0000313" key="31">
    <source>
        <dbReference type="EMBL" id="GFZ85704.1"/>
    </source>
</evidence>
<sequence>MGNQDRAANAVRPHMGIPLWRFPHFDLTASTIMEEARPKYAASSFAQRLRRGASGFGERLRPHWDKRWFRWIAIGFGGLLLAYALFWLVFARGLPDAATLLEYEPPLPTIVRDTNGQPVHSYARERRVQLQYSDYPPLLIRAYLSAEDKTFFEHHGVDIPGFIGAVFDYATKIGSGQRARGGSTITQQVAKNLLIGDEYSPTRKVKEMILAYRMEGVLSKQQILELYLNQIFLGRNAYGVQAAARAYFDKDVADLKLHEMAYLAILPKGPANYRPESPTGHERALERRDWALGEMYKNGWITEAQRNEAQAQPLGTVAAHGSSFDARAGGYYMEEVRRRLIQLFGEKAEDGPNSVYAGGLWVRSPYDPKIQDLTTTALRNGLLRFDAGKGWSGPVARIDMDRGWKRELAASYIDVDYAGWRVAVIVSRDSSAAQIGFSDGSTGTLPAGAAQLPYRKTGSPAFAAMKPGDLIVVARNGPSWALRNVPEVSGGMVVEETHSGRVRAMQGGFDNRLSSYNRATQAMRQPGSTIKPFVYAAALDNGMTPASIIVDGPLCVYQGAGLGQKCFRNFTGGSAGPQTMRWGVEQSRNLMTVRAASQTGMDRVVRTIKAMGIGDYQPYLSFALGAGETTVERMVNAYAMLANQGRQLSPKLMDYVQDRRGKVIWPLRWRACDGCNMANWDGKPMPRFGFEGRQVMNPMTAYQVVHIAEGVIQRGTATVLADLKRPLFGKTGTTNGPTNVWFVGGSPDIVAGVYIGYDQPRSLGGWAQGGRVAAPIWKAAMTPVLETMPKTPFIAPAGIRMVTIDRRSGKRVYGVWPTDEPKPAVIWEAFKPESEPRRSIRKEEVAAQDKAAARIEATVQRRQRTDSDFLQDQGGIY</sequence>
<evidence type="ECO:0000256" key="17">
    <source>
        <dbReference type="ARBA" id="ARBA00022984"/>
    </source>
</evidence>
<evidence type="ECO:0000256" key="4">
    <source>
        <dbReference type="ARBA" id="ARBA00007739"/>
    </source>
</evidence>
<evidence type="ECO:0000256" key="16">
    <source>
        <dbReference type="ARBA" id="ARBA00022968"/>
    </source>
</evidence>
<dbReference type="Gene3D" id="1.10.3810.10">
    <property type="entry name" value="Biosynthetic peptidoglycan transglycosylase-like"/>
    <property type="match status" value="1"/>
</dbReference>
<evidence type="ECO:0000256" key="6">
    <source>
        <dbReference type="ARBA" id="ARBA00018638"/>
    </source>
</evidence>
<keyword evidence="10" id="KW-0645">Protease</keyword>
<keyword evidence="20" id="KW-0046">Antibiotic resistance</keyword>
<accession>A0ABQ1ESS1</accession>
<evidence type="ECO:0000256" key="22">
    <source>
        <dbReference type="ARBA" id="ARBA00023316"/>
    </source>
</evidence>
<evidence type="ECO:0000259" key="29">
    <source>
        <dbReference type="Pfam" id="PF00912"/>
    </source>
</evidence>
<comment type="similarity">
    <text evidence="3">In the C-terminal section; belongs to the transpeptidase family.</text>
</comment>
<evidence type="ECO:0000256" key="9">
    <source>
        <dbReference type="ARBA" id="ARBA00022645"/>
    </source>
</evidence>
<dbReference type="Pfam" id="PF17092">
    <property type="entry name" value="PCB_OB"/>
    <property type="match status" value="1"/>
</dbReference>
<evidence type="ECO:0000256" key="23">
    <source>
        <dbReference type="ARBA" id="ARBA00034000"/>
    </source>
</evidence>
<evidence type="ECO:0000256" key="11">
    <source>
        <dbReference type="ARBA" id="ARBA00022676"/>
    </source>
</evidence>
<evidence type="ECO:0000256" key="3">
    <source>
        <dbReference type="ARBA" id="ARBA00007090"/>
    </source>
</evidence>
<evidence type="ECO:0000256" key="26">
    <source>
        <dbReference type="SAM" id="MobiDB-lite"/>
    </source>
</evidence>
<keyword evidence="12" id="KW-0808">Transferase</keyword>
<evidence type="ECO:0000259" key="28">
    <source>
        <dbReference type="Pfam" id="PF00905"/>
    </source>
</evidence>
<keyword evidence="8" id="KW-0997">Cell inner membrane</keyword>
<evidence type="ECO:0000256" key="2">
    <source>
        <dbReference type="ARBA" id="ARBA00004752"/>
    </source>
</evidence>
<keyword evidence="16" id="KW-0735">Signal-anchor</keyword>
<name>A0ABQ1ESS1_SPHSA</name>
<dbReference type="PANTHER" id="PTHR32282:SF27">
    <property type="entry name" value="PENICILLIN-BINDING PROTEIN 1A"/>
    <property type="match status" value="1"/>
</dbReference>
<dbReference type="InterPro" id="IPR036950">
    <property type="entry name" value="PBP_transglycosylase"/>
</dbReference>
<dbReference type="Pfam" id="PF00912">
    <property type="entry name" value="Transgly"/>
    <property type="match status" value="1"/>
</dbReference>
<keyword evidence="11" id="KW-0328">Glycosyltransferase</keyword>
<proteinExistence type="inferred from homology"/>
<feature type="region of interest" description="Disordered" evidence="26">
    <location>
        <begin position="856"/>
        <end position="877"/>
    </location>
</feature>
<evidence type="ECO:0000256" key="10">
    <source>
        <dbReference type="ARBA" id="ARBA00022670"/>
    </source>
</evidence>
<evidence type="ECO:0000256" key="27">
    <source>
        <dbReference type="SAM" id="Phobius"/>
    </source>
</evidence>
<dbReference type="EC" id="2.4.99.28" evidence="24"/>
<feature type="domain" description="Penicillin-binding protein OB-like" evidence="30">
    <location>
        <begin position="391"/>
        <end position="488"/>
    </location>
</feature>
<feature type="domain" description="Penicillin-binding protein transpeptidase" evidence="28">
    <location>
        <begin position="490"/>
        <end position="781"/>
    </location>
</feature>
<evidence type="ECO:0000256" key="18">
    <source>
        <dbReference type="ARBA" id="ARBA00022989"/>
    </source>
</evidence>
<evidence type="ECO:0000256" key="1">
    <source>
        <dbReference type="ARBA" id="ARBA00004249"/>
    </source>
</evidence>
<dbReference type="Proteomes" id="UP000628109">
    <property type="component" value="Unassembled WGS sequence"/>
</dbReference>
<feature type="domain" description="Glycosyl transferase family 51" evidence="29">
    <location>
        <begin position="116"/>
        <end position="295"/>
    </location>
</feature>
<keyword evidence="17" id="KW-0573">Peptidoglycan synthesis</keyword>
<keyword evidence="15" id="KW-0133">Cell shape</keyword>
<keyword evidence="32" id="KW-1185">Reference proteome</keyword>
<evidence type="ECO:0000256" key="13">
    <source>
        <dbReference type="ARBA" id="ARBA00022692"/>
    </source>
</evidence>
<keyword evidence="21" id="KW-0511">Multifunctional enzyme</keyword>
<dbReference type="PANTHER" id="PTHR32282">
    <property type="entry name" value="BINDING PROTEIN TRANSPEPTIDASE, PUTATIVE-RELATED"/>
    <property type="match status" value="1"/>
</dbReference>
<evidence type="ECO:0000256" key="24">
    <source>
        <dbReference type="ARBA" id="ARBA00044770"/>
    </source>
</evidence>
<evidence type="ECO:0000256" key="14">
    <source>
        <dbReference type="ARBA" id="ARBA00022801"/>
    </source>
</evidence>
<evidence type="ECO:0000256" key="25">
    <source>
        <dbReference type="ARBA" id="ARBA00049902"/>
    </source>
</evidence>
<comment type="pathway">
    <text evidence="2">Cell wall biogenesis; peptidoglycan biosynthesis.</text>
</comment>
<evidence type="ECO:0000313" key="32">
    <source>
        <dbReference type="Proteomes" id="UP000628109"/>
    </source>
</evidence>
<feature type="transmembrane region" description="Helical" evidence="27">
    <location>
        <begin position="68"/>
        <end position="90"/>
    </location>
</feature>
<dbReference type="SUPFAM" id="SSF56601">
    <property type="entry name" value="beta-lactamase/transpeptidase-like"/>
    <property type="match status" value="1"/>
</dbReference>
<dbReference type="Pfam" id="PF00905">
    <property type="entry name" value="Transpeptidase"/>
    <property type="match status" value="1"/>
</dbReference>
<organism evidence="31 32">
    <name type="scientific">Sphingobium fuliginis (strain ATCC 27551)</name>
    <dbReference type="NCBI Taxonomy" id="336203"/>
    <lineage>
        <taxon>Bacteria</taxon>
        <taxon>Pseudomonadati</taxon>
        <taxon>Pseudomonadota</taxon>
        <taxon>Alphaproteobacteria</taxon>
        <taxon>Sphingomonadales</taxon>
        <taxon>Sphingomonadaceae</taxon>
        <taxon>Sphingobium</taxon>
    </lineage>
</organism>
<evidence type="ECO:0000256" key="21">
    <source>
        <dbReference type="ARBA" id="ARBA00023268"/>
    </source>
</evidence>
<dbReference type="InterPro" id="IPR023346">
    <property type="entry name" value="Lysozyme-like_dom_sf"/>
</dbReference>